<dbReference type="AlphaFoldDB" id="A0A0A2VFG7"/>
<accession>A0A0A2VFG7</accession>
<proteinExistence type="predicted"/>
<dbReference type="Proteomes" id="UP000030106">
    <property type="component" value="Unassembled WGS sequence"/>
</dbReference>
<gene>
    <name evidence="1" type="ORF">BBAD15_g9864</name>
</gene>
<name>A0A0A2VFG7_BEABA</name>
<protein>
    <submittedName>
        <fullName evidence="1">Uncharacterized protein</fullName>
    </submittedName>
</protein>
<evidence type="ECO:0000313" key="2">
    <source>
        <dbReference type="Proteomes" id="UP000030106"/>
    </source>
</evidence>
<organism evidence="1 2">
    <name type="scientific">Beauveria bassiana D1-5</name>
    <dbReference type="NCBI Taxonomy" id="1245745"/>
    <lineage>
        <taxon>Eukaryota</taxon>
        <taxon>Fungi</taxon>
        <taxon>Dikarya</taxon>
        <taxon>Ascomycota</taxon>
        <taxon>Pezizomycotina</taxon>
        <taxon>Sordariomycetes</taxon>
        <taxon>Hypocreomycetidae</taxon>
        <taxon>Hypocreales</taxon>
        <taxon>Cordycipitaceae</taxon>
        <taxon>Beauveria</taxon>
    </lineage>
</organism>
<dbReference type="HOGENOM" id="CLU_2739643_0_0_1"/>
<evidence type="ECO:0000313" key="1">
    <source>
        <dbReference type="EMBL" id="KGQ04885.1"/>
    </source>
</evidence>
<sequence>MSAVSQSRKPVTARVRVNEDVTIGQVAMHEDCTVPIICAGDANTLYPLKVDSTFCVRGISLHRVDARVVTL</sequence>
<dbReference type="EMBL" id="ANFO01000999">
    <property type="protein sequence ID" value="KGQ04885.1"/>
    <property type="molecule type" value="Genomic_DNA"/>
</dbReference>
<comment type="caution">
    <text evidence="1">The sequence shown here is derived from an EMBL/GenBank/DDBJ whole genome shotgun (WGS) entry which is preliminary data.</text>
</comment>
<reference evidence="1 2" key="1">
    <citation type="submission" date="2012-10" db="EMBL/GenBank/DDBJ databases">
        <title>Genome sequencing and analysis of entomopathogenic fungi Beauveria bassiana D1-5.</title>
        <authorList>
            <person name="Li Q."/>
            <person name="Wang L."/>
            <person name="Zhang Z."/>
            <person name="Wang Q."/>
            <person name="Ren J."/>
            <person name="Wang M."/>
            <person name="Xu W."/>
            <person name="Wang J."/>
            <person name="Lu Y."/>
            <person name="Du Q."/>
            <person name="Sun Z."/>
        </authorList>
    </citation>
    <scope>NUCLEOTIDE SEQUENCE [LARGE SCALE GENOMIC DNA]</scope>
    <source>
        <strain evidence="1 2">D1-5</strain>
    </source>
</reference>